<dbReference type="InterPro" id="IPR040256">
    <property type="entry name" value="At4g02000-like"/>
</dbReference>
<comment type="caution">
    <text evidence="1">The sequence shown here is derived from an EMBL/GenBank/DDBJ whole genome shotgun (WGS) entry which is preliminary data.</text>
</comment>
<reference evidence="1" key="1">
    <citation type="journal article" date="2023" name="Nat. Commun.">
        <title>Diploid and tetraploid genomes of Acorus and the evolution of monocots.</title>
        <authorList>
            <person name="Ma L."/>
            <person name="Liu K.W."/>
            <person name="Li Z."/>
            <person name="Hsiao Y.Y."/>
            <person name="Qi Y."/>
            <person name="Fu T."/>
            <person name="Tang G.D."/>
            <person name="Zhang D."/>
            <person name="Sun W.H."/>
            <person name="Liu D.K."/>
            <person name="Li Y."/>
            <person name="Chen G.Z."/>
            <person name="Liu X.D."/>
            <person name="Liao X.Y."/>
            <person name="Jiang Y.T."/>
            <person name="Yu X."/>
            <person name="Hao Y."/>
            <person name="Huang J."/>
            <person name="Zhao X.W."/>
            <person name="Ke S."/>
            <person name="Chen Y.Y."/>
            <person name="Wu W.L."/>
            <person name="Hsu J.L."/>
            <person name="Lin Y.F."/>
            <person name="Huang M.D."/>
            <person name="Li C.Y."/>
            <person name="Huang L."/>
            <person name="Wang Z.W."/>
            <person name="Zhao X."/>
            <person name="Zhong W.Y."/>
            <person name="Peng D.H."/>
            <person name="Ahmad S."/>
            <person name="Lan S."/>
            <person name="Zhang J.S."/>
            <person name="Tsai W.C."/>
            <person name="Van de Peer Y."/>
            <person name="Liu Z.J."/>
        </authorList>
    </citation>
    <scope>NUCLEOTIDE SEQUENCE</scope>
    <source>
        <strain evidence="1">SCP</strain>
    </source>
</reference>
<evidence type="ECO:0000313" key="2">
    <source>
        <dbReference type="Proteomes" id="UP001179952"/>
    </source>
</evidence>
<name>A0AAV9B2E9_ACOGR</name>
<keyword evidence="2" id="KW-1185">Reference proteome</keyword>
<proteinExistence type="predicted"/>
<reference evidence="1" key="2">
    <citation type="submission" date="2023-06" db="EMBL/GenBank/DDBJ databases">
        <authorList>
            <person name="Ma L."/>
            <person name="Liu K.-W."/>
            <person name="Li Z."/>
            <person name="Hsiao Y.-Y."/>
            <person name="Qi Y."/>
            <person name="Fu T."/>
            <person name="Tang G."/>
            <person name="Zhang D."/>
            <person name="Sun W.-H."/>
            <person name="Liu D.-K."/>
            <person name="Li Y."/>
            <person name="Chen G.-Z."/>
            <person name="Liu X.-D."/>
            <person name="Liao X.-Y."/>
            <person name="Jiang Y.-T."/>
            <person name="Yu X."/>
            <person name="Hao Y."/>
            <person name="Huang J."/>
            <person name="Zhao X.-W."/>
            <person name="Ke S."/>
            <person name="Chen Y.-Y."/>
            <person name="Wu W.-L."/>
            <person name="Hsu J.-L."/>
            <person name="Lin Y.-F."/>
            <person name="Huang M.-D."/>
            <person name="Li C.-Y."/>
            <person name="Huang L."/>
            <person name="Wang Z.-W."/>
            <person name="Zhao X."/>
            <person name="Zhong W.-Y."/>
            <person name="Peng D.-H."/>
            <person name="Ahmad S."/>
            <person name="Lan S."/>
            <person name="Zhang J.-S."/>
            <person name="Tsai W.-C."/>
            <person name="Van De Peer Y."/>
            <person name="Liu Z.-J."/>
        </authorList>
    </citation>
    <scope>NUCLEOTIDE SEQUENCE</scope>
    <source>
        <strain evidence="1">SCP</strain>
        <tissue evidence="1">Leaves</tissue>
    </source>
</reference>
<evidence type="ECO:0000313" key="1">
    <source>
        <dbReference type="EMBL" id="KAK1270625.1"/>
    </source>
</evidence>
<evidence type="ECO:0008006" key="3">
    <source>
        <dbReference type="Google" id="ProtNLM"/>
    </source>
</evidence>
<sequence>MDNRPFVLKKWSPSVRMEEERLTSIPIWVKFPNLPLQFWTKECMSKIASAVGTPLFMDTATQMATRIAYARVYVEVSVDVELPNEVVIEIAAGGRESFPIAYDWKPQACSHCHTFGHDDALCCKRPKITPLTPKT</sequence>
<dbReference type="Proteomes" id="UP001179952">
    <property type="component" value="Unassembled WGS sequence"/>
</dbReference>
<accession>A0AAV9B2E9</accession>
<gene>
    <name evidence="1" type="ORF">QJS04_geneDACA024360</name>
</gene>
<dbReference type="EMBL" id="JAUJYN010000005">
    <property type="protein sequence ID" value="KAK1270625.1"/>
    <property type="molecule type" value="Genomic_DNA"/>
</dbReference>
<dbReference type="PANTHER" id="PTHR31286:SF180">
    <property type="entry name" value="OS10G0362600 PROTEIN"/>
    <property type="match status" value="1"/>
</dbReference>
<dbReference type="PANTHER" id="PTHR31286">
    <property type="entry name" value="GLYCINE-RICH CELL WALL STRUCTURAL PROTEIN 1.8-LIKE"/>
    <property type="match status" value="1"/>
</dbReference>
<dbReference type="AlphaFoldDB" id="A0AAV9B2E9"/>
<protein>
    <recommendedName>
        <fullName evidence="3">DUF4283 domain-containing protein</fullName>
    </recommendedName>
</protein>
<organism evidence="1 2">
    <name type="scientific">Acorus gramineus</name>
    <name type="common">Dwarf sweet flag</name>
    <dbReference type="NCBI Taxonomy" id="55184"/>
    <lineage>
        <taxon>Eukaryota</taxon>
        <taxon>Viridiplantae</taxon>
        <taxon>Streptophyta</taxon>
        <taxon>Embryophyta</taxon>
        <taxon>Tracheophyta</taxon>
        <taxon>Spermatophyta</taxon>
        <taxon>Magnoliopsida</taxon>
        <taxon>Liliopsida</taxon>
        <taxon>Acoraceae</taxon>
        <taxon>Acorus</taxon>
    </lineage>
</organism>